<dbReference type="GO" id="GO:0016301">
    <property type="term" value="F:kinase activity"/>
    <property type="evidence" value="ECO:0007669"/>
    <property type="project" value="UniProtKB-KW"/>
</dbReference>
<dbReference type="InterPro" id="IPR002575">
    <property type="entry name" value="Aminoglycoside_PTrfase"/>
</dbReference>
<dbReference type="Proteomes" id="UP001549146">
    <property type="component" value="Unassembled WGS sequence"/>
</dbReference>
<protein>
    <submittedName>
        <fullName evidence="2">Ser/Thr protein kinase RdoA (MazF antagonist)</fullName>
    </submittedName>
</protein>
<keyword evidence="2" id="KW-0808">Transferase</keyword>
<dbReference type="InterPro" id="IPR011009">
    <property type="entry name" value="Kinase-like_dom_sf"/>
</dbReference>
<name>A0ABV2LWK9_9FLAO</name>
<comment type="caution">
    <text evidence="2">The sequence shown here is derived from an EMBL/GenBank/DDBJ whole genome shotgun (WGS) entry which is preliminary data.</text>
</comment>
<reference evidence="2 3" key="1">
    <citation type="submission" date="2024-06" db="EMBL/GenBank/DDBJ databases">
        <title>Genomic Encyclopedia of Type Strains, Phase IV (KMG-IV): sequencing the most valuable type-strain genomes for metagenomic binning, comparative biology and taxonomic classification.</title>
        <authorList>
            <person name="Goeker M."/>
        </authorList>
    </citation>
    <scope>NUCLEOTIDE SEQUENCE [LARGE SCALE GENOMIC DNA]</scope>
    <source>
        <strain evidence="2 3">DSM 29388</strain>
    </source>
</reference>
<evidence type="ECO:0000313" key="3">
    <source>
        <dbReference type="Proteomes" id="UP001549146"/>
    </source>
</evidence>
<keyword evidence="2" id="KW-0418">Kinase</keyword>
<dbReference type="PANTHER" id="PTHR21064">
    <property type="entry name" value="AMINOGLYCOSIDE PHOSPHOTRANSFERASE DOMAIN-CONTAINING PROTEIN-RELATED"/>
    <property type="match status" value="1"/>
</dbReference>
<organism evidence="2 3">
    <name type="scientific">Moheibacter stercoris</name>
    <dbReference type="NCBI Taxonomy" id="1628251"/>
    <lineage>
        <taxon>Bacteria</taxon>
        <taxon>Pseudomonadati</taxon>
        <taxon>Bacteroidota</taxon>
        <taxon>Flavobacteriia</taxon>
        <taxon>Flavobacteriales</taxon>
        <taxon>Weeksellaceae</taxon>
        <taxon>Moheibacter</taxon>
    </lineage>
</organism>
<evidence type="ECO:0000313" key="2">
    <source>
        <dbReference type="EMBL" id="MET3732935.1"/>
    </source>
</evidence>
<sequence>MGIVEAKKVFENFESIEEDFGCIGLESGHINETYLIRNQQKKYILQKINSSIFPNLETIHSNIEIVAKHLESKNYAHKRIELLPFSNGKTIWENEWRIMHFIGNSIGFEKVNSANQCYEAAVFLSDFHSNLLDLDTRQIQNPLPNFLNYEDRWHQFVMSVDFASKDRLAEALPEIEFLYAHRFILDEWINLQPELPLRIIHGDPKISNFLFDEMNSSKIIAIIDWDTLMPGTILYDFADMVRSYSNLKEEDDPSVGKNFSQENYLALEKGFLKHLNECLEPIEKNNLKLAAKIIIYIQALRFLTDFLNQDVYYKIKYPIQNLNRAKNQINLLKSLLN</sequence>
<dbReference type="SUPFAM" id="SSF56112">
    <property type="entry name" value="Protein kinase-like (PK-like)"/>
    <property type="match status" value="1"/>
</dbReference>
<dbReference type="PANTHER" id="PTHR21064:SF5">
    <property type="entry name" value="SLR1880 PROTEIN"/>
    <property type="match status" value="1"/>
</dbReference>
<dbReference type="Pfam" id="PF01636">
    <property type="entry name" value="APH"/>
    <property type="match status" value="1"/>
</dbReference>
<gene>
    <name evidence="2" type="ORF">ABID46_002527</name>
</gene>
<evidence type="ECO:0000259" key="1">
    <source>
        <dbReference type="Pfam" id="PF01636"/>
    </source>
</evidence>
<feature type="domain" description="Aminoglycoside phosphotransferase" evidence="1">
    <location>
        <begin position="24"/>
        <end position="256"/>
    </location>
</feature>
<dbReference type="RefSeq" id="WP_354510627.1">
    <property type="nucleotide sequence ID" value="NZ_JBEPMO010000024.1"/>
</dbReference>
<dbReference type="InterPro" id="IPR050249">
    <property type="entry name" value="Pseudomonas-type_ThrB"/>
</dbReference>
<keyword evidence="3" id="KW-1185">Reference proteome</keyword>
<dbReference type="EMBL" id="JBEPMO010000024">
    <property type="protein sequence ID" value="MET3732935.1"/>
    <property type="molecule type" value="Genomic_DNA"/>
</dbReference>
<dbReference type="Gene3D" id="3.90.1200.10">
    <property type="match status" value="1"/>
</dbReference>
<accession>A0ABV2LWK9</accession>
<proteinExistence type="predicted"/>